<gene>
    <name evidence="2" type="ORF">TWF694_002871</name>
</gene>
<dbReference type="EMBL" id="JAVHJO010000012">
    <property type="protein sequence ID" value="KAK6531695.1"/>
    <property type="molecule type" value="Genomic_DNA"/>
</dbReference>
<evidence type="ECO:0000256" key="1">
    <source>
        <dbReference type="SAM" id="MobiDB-lite"/>
    </source>
</evidence>
<name>A0AAV9X1A8_9PEZI</name>
<sequence>MFFSESTSTASSSPFPNASYFTPSRPPRLVPTRIPRLLTGYSPCTRPLAILTPPDSSKSRDPILAAKLRRKLHEISPRPPESIVPRSILAFHSKELNDALESVCKAFSNSKVPKETKIETPPRTLVMHANPFHLPSQMSFHEEPTPYARKEFFNLDTKVEKYNYKRKKPLRRPFRVDKLNMFLKRWRIGWSRDITLPQMSPRVEFTGVEDEEEAIEISWAPKEQDEPSVAEISSESSTSSSWERIHEDDMTGLEEDEGDHSRKYDAETLETLEQILEELEFIGPEMDNDLLEDVEAMLNEMSEVNRLMRPHSYSEIVTLQERVSRDEGETNLEGIRRAYYRGRIDSQAEHDWSFDEENDCFGLAG</sequence>
<proteinExistence type="predicted"/>
<feature type="compositionally biased region" description="Low complexity" evidence="1">
    <location>
        <begin position="227"/>
        <end position="242"/>
    </location>
</feature>
<reference evidence="2 3" key="1">
    <citation type="submission" date="2019-10" db="EMBL/GenBank/DDBJ databases">
        <authorList>
            <person name="Palmer J.M."/>
        </authorList>
    </citation>
    <scope>NUCLEOTIDE SEQUENCE [LARGE SCALE GENOMIC DNA]</scope>
    <source>
        <strain evidence="2 3">TWF694</strain>
    </source>
</reference>
<feature type="region of interest" description="Disordered" evidence="1">
    <location>
        <begin position="217"/>
        <end position="245"/>
    </location>
</feature>
<dbReference type="Proteomes" id="UP001365542">
    <property type="component" value="Unassembled WGS sequence"/>
</dbReference>
<organism evidence="2 3">
    <name type="scientific">Orbilia ellipsospora</name>
    <dbReference type="NCBI Taxonomy" id="2528407"/>
    <lineage>
        <taxon>Eukaryota</taxon>
        <taxon>Fungi</taxon>
        <taxon>Dikarya</taxon>
        <taxon>Ascomycota</taxon>
        <taxon>Pezizomycotina</taxon>
        <taxon>Orbiliomycetes</taxon>
        <taxon>Orbiliales</taxon>
        <taxon>Orbiliaceae</taxon>
        <taxon>Orbilia</taxon>
    </lineage>
</organism>
<evidence type="ECO:0000313" key="3">
    <source>
        <dbReference type="Proteomes" id="UP001365542"/>
    </source>
</evidence>
<protein>
    <submittedName>
        <fullName evidence="2">Uncharacterized protein</fullName>
    </submittedName>
</protein>
<accession>A0AAV9X1A8</accession>
<feature type="region of interest" description="Disordered" evidence="1">
    <location>
        <begin position="1"/>
        <end position="26"/>
    </location>
</feature>
<comment type="caution">
    <text evidence="2">The sequence shown here is derived from an EMBL/GenBank/DDBJ whole genome shotgun (WGS) entry which is preliminary data.</text>
</comment>
<feature type="compositionally biased region" description="Low complexity" evidence="1">
    <location>
        <begin position="1"/>
        <end position="19"/>
    </location>
</feature>
<keyword evidence="3" id="KW-1185">Reference proteome</keyword>
<dbReference type="AlphaFoldDB" id="A0AAV9X1A8"/>
<evidence type="ECO:0000313" key="2">
    <source>
        <dbReference type="EMBL" id="KAK6531695.1"/>
    </source>
</evidence>